<dbReference type="InterPro" id="IPR029000">
    <property type="entry name" value="Cyclophilin-like_dom_sf"/>
</dbReference>
<protein>
    <recommendedName>
        <fullName evidence="3">peptidylprolyl isomerase</fullName>
        <ecNumber evidence="3">5.2.1.8</ecNumber>
    </recommendedName>
</protein>
<accession>A0AA88ABQ6</accession>
<keyword evidence="5" id="KW-0413">Isomerase</keyword>
<feature type="compositionally biased region" description="Basic and acidic residues" evidence="6">
    <location>
        <begin position="391"/>
        <end position="407"/>
    </location>
</feature>
<dbReference type="GO" id="GO:0016018">
    <property type="term" value="F:cyclosporin A binding"/>
    <property type="evidence" value="ECO:0007669"/>
    <property type="project" value="TreeGrafter"/>
</dbReference>
<evidence type="ECO:0000313" key="9">
    <source>
        <dbReference type="Proteomes" id="UP001187192"/>
    </source>
</evidence>
<dbReference type="EC" id="5.2.1.8" evidence="3"/>
<dbReference type="InterPro" id="IPR002130">
    <property type="entry name" value="Cyclophilin-type_PPIase_dom"/>
</dbReference>
<dbReference type="Pfam" id="PF00160">
    <property type="entry name" value="Pro_isomerase"/>
    <property type="match status" value="1"/>
</dbReference>
<feature type="compositionally biased region" description="Basic and acidic residues" evidence="6">
    <location>
        <begin position="599"/>
        <end position="621"/>
    </location>
</feature>
<feature type="compositionally biased region" description="Polar residues" evidence="6">
    <location>
        <begin position="449"/>
        <end position="463"/>
    </location>
</feature>
<feature type="compositionally biased region" description="Basic residues" evidence="6">
    <location>
        <begin position="424"/>
        <end position="448"/>
    </location>
</feature>
<feature type="compositionally biased region" description="Basic and acidic residues" evidence="6">
    <location>
        <begin position="530"/>
        <end position="545"/>
    </location>
</feature>
<dbReference type="CDD" id="cd01926">
    <property type="entry name" value="cyclophilin_ABH_like"/>
    <property type="match status" value="1"/>
</dbReference>
<dbReference type="AlphaFoldDB" id="A0AA88ABQ6"/>
<evidence type="ECO:0000256" key="1">
    <source>
        <dbReference type="ARBA" id="ARBA00000971"/>
    </source>
</evidence>
<keyword evidence="4" id="KW-0697">Rotamase</keyword>
<comment type="similarity">
    <text evidence="2">Belongs to the cyclophilin-type PPIase family.</text>
</comment>
<name>A0AA88ABQ6_FICCA</name>
<dbReference type="Gene3D" id="2.40.100.10">
    <property type="entry name" value="Cyclophilin-like"/>
    <property type="match status" value="1"/>
</dbReference>
<dbReference type="PANTHER" id="PTHR11071:SF447">
    <property type="entry name" value="PEPTIDYL-PROLYL CIS-TRANS ISOMERASE CYP63"/>
    <property type="match status" value="1"/>
</dbReference>
<dbReference type="SUPFAM" id="SSF50891">
    <property type="entry name" value="Cyclophilin-like"/>
    <property type="match status" value="1"/>
</dbReference>
<feature type="compositionally biased region" description="Polar residues" evidence="6">
    <location>
        <begin position="474"/>
        <end position="489"/>
    </location>
</feature>
<feature type="compositionally biased region" description="Low complexity" evidence="6">
    <location>
        <begin position="625"/>
        <end position="637"/>
    </location>
</feature>
<evidence type="ECO:0000256" key="5">
    <source>
        <dbReference type="ARBA" id="ARBA00023235"/>
    </source>
</evidence>
<comment type="catalytic activity">
    <reaction evidence="1">
        <text>[protein]-peptidylproline (omega=180) = [protein]-peptidylproline (omega=0)</text>
        <dbReference type="Rhea" id="RHEA:16237"/>
        <dbReference type="Rhea" id="RHEA-COMP:10747"/>
        <dbReference type="Rhea" id="RHEA-COMP:10748"/>
        <dbReference type="ChEBI" id="CHEBI:83833"/>
        <dbReference type="ChEBI" id="CHEBI:83834"/>
        <dbReference type="EC" id="5.2.1.8"/>
    </reaction>
</comment>
<organism evidence="8 9">
    <name type="scientific">Ficus carica</name>
    <name type="common">Common fig</name>
    <dbReference type="NCBI Taxonomy" id="3494"/>
    <lineage>
        <taxon>Eukaryota</taxon>
        <taxon>Viridiplantae</taxon>
        <taxon>Streptophyta</taxon>
        <taxon>Embryophyta</taxon>
        <taxon>Tracheophyta</taxon>
        <taxon>Spermatophyta</taxon>
        <taxon>Magnoliopsida</taxon>
        <taxon>eudicotyledons</taxon>
        <taxon>Gunneridae</taxon>
        <taxon>Pentapetalae</taxon>
        <taxon>rosids</taxon>
        <taxon>fabids</taxon>
        <taxon>Rosales</taxon>
        <taxon>Moraceae</taxon>
        <taxon>Ficeae</taxon>
        <taxon>Ficus</taxon>
    </lineage>
</organism>
<feature type="compositionally biased region" description="Basic residues" evidence="6">
    <location>
        <begin position="562"/>
        <end position="581"/>
    </location>
</feature>
<dbReference type="Proteomes" id="UP001187192">
    <property type="component" value="Unassembled WGS sequence"/>
</dbReference>
<feature type="compositionally biased region" description="Basic residues" evidence="6">
    <location>
        <begin position="283"/>
        <end position="307"/>
    </location>
</feature>
<reference evidence="8" key="1">
    <citation type="submission" date="2023-07" db="EMBL/GenBank/DDBJ databases">
        <title>draft genome sequence of fig (Ficus carica).</title>
        <authorList>
            <person name="Takahashi T."/>
            <person name="Nishimura K."/>
        </authorList>
    </citation>
    <scope>NUCLEOTIDE SEQUENCE</scope>
</reference>
<dbReference type="GO" id="GO:0005737">
    <property type="term" value="C:cytoplasm"/>
    <property type="evidence" value="ECO:0007669"/>
    <property type="project" value="TreeGrafter"/>
</dbReference>
<comment type="caution">
    <text evidence="8">The sequence shown here is derived from an EMBL/GenBank/DDBJ whole genome shotgun (WGS) entry which is preliminary data.</text>
</comment>
<feature type="compositionally biased region" description="Basic and acidic residues" evidence="6">
    <location>
        <begin position="327"/>
        <end position="336"/>
    </location>
</feature>
<gene>
    <name evidence="8" type="ORF">TIFTF001_018035</name>
</gene>
<dbReference type="PANTHER" id="PTHR11071">
    <property type="entry name" value="PEPTIDYL-PROLYL CIS-TRANS ISOMERASE"/>
    <property type="match status" value="1"/>
</dbReference>
<evidence type="ECO:0000259" key="7">
    <source>
        <dbReference type="PROSITE" id="PS50072"/>
    </source>
</evidence>
<evidence type="ECO:0000256" key="4">
    <source>
        <dbReference type="ARBA" id="ARBA00023110"/>
    </source>
</evidence>
<sequence>MRKKKNPRVFLDVSINGDPTERIVIELFADVVPRTAENFRALCTGEKGIGKTTEKALHFKGSYFHRIIKGFMAQGGDFSNGNGTGGESIYGGKFADESFKLGHDGPGFLSMANSGPNTNGSQFFITFRRQPHLDGKHVVFGKVVKGMDIVEKIELEGTADGKPSGTVKIVDCGETSTSKIQNVVEKEKGKKKKSGKAPASEDSSDKGVRGRKKKATKDKKRRRRYSSSDSHSSDSESESSYSDSDSESNSDSASYSDSSLSDSSSTDGRRRKKKSTKRDKYQRGKKRRDRKRERKRGRHEKRARLKSKRSESSSDTESESSSGRSGSDNDKKDRRVSIPKARNLKDAENKPIRIVDVEKGSPNRVREADRKKMSIETKTAEENSSQEEGELSPKKLLDNGHNAETRRGNRHSYSDDSNNSRSLTPKRLRHSPRRSPSRSPKRIPRHSPARNSAEQNRGGSSRSPFKAPEPPSPNHGQGLSRSPSPSGTQKRVRKGRGFTDRYSFARRYRTPSPDRSPRGYRYGGINFQGRNRDRYSSYRRFSDRSPRRRNQSPPRGQSPPRYRTRRSRSRSVSRSPGHYRSRYRERNRSRSPIRSPSPAEKRAPVSERLRSRLGPRIDHQRSPNKGGTTSRSRSRSKGPSDSRSPDATPPKRRDRTPASPSRSRSRSSSPSGQRGLVSYGDLSPDTI</sequence>
<keyword evidence="9" id="KW-1185">Reference proteome</keyword>
<feature type="compositionally biased region" description="Low complexity" evidence="6">
    <location>
        <begin position="238"/>
        <end position="266"/>
    </location>
</feature>
<dbReference type="InterPro" id="IPR020892">
    <property type="entry name" value="Cyclophilin-type_PPIase_CS"/>
</dbReference>
<feature type="domain" description="PPIase cyclophilin-type" evidence="7">
    <location>
        <begin position="10"/>
        <end position="174"/>
    </location>
</feature>
<dbReference type="GO" id="GO:0003755">
    <property type="term" value="F:peptidyl-prolyl cis-trans isomerase activity"/>
    <property type="evidence" value="ECO:0007669"/>
    <property type="project" value="UniProtKB-KW"/>
</dbReference>
<evidence type="ECO:0000256" key="2">
    <source>
        <dbReference type="ARBA" id="ARBA00007365"/>
    </source>
</evidence>
<evidence type="ECO:0000256" key="3">
    <source>
        <dbReference type="ARBA" id="ARBA00013194"/>
    </source>
</evidence>
<dbReference type="PRINTS" id="PR00153">
    <property type="entry name" value="CSAPPISMRASE"/>
</dbReference>
<feature type="compositionally biased region" description="Low complexity" evidence="6">
    <location>
        <begin position="657"/>
        <end position="671"/>
    </location>
</feature>
<feature type="compositionally biased region" description="Basic and acidic residues" evidence="6">
    <location>
        <begin position="343"/>
        <end position="381"/>
    </location>
</feature>
<dbReference type="PROSITE" id="PS00170">
    <property type="entry name" value="CSA_PPIASE_1"/>
    <property type="match status" value="1"/>
</dbReference>
<proteinExistence type="inferred from homology"/>
<dbReference type="PROSITE" id="PS50072">
    <property type="entry name" value="CSA_PPIASE_2"/>
    <property type="match status" value="1"/>
</dbReference>
<feature type="compositionally biased region" description="Basic residues" evidence="6">
    <location>
        <begin position="209"/>
        <end position="225"/>
    </location>
</feature>
<feature type="region of interest" description="Disordered" evidence="6">
    <location>
        <begin position="180"/>
        <end position="687"/>
    </location>
</feature>
<evidence type="ECO:0000256" key="6">
    <source>
        <dbReference type="SAM" id="MobiDB-lite"/>
    </source>
</evidence>
<feature type="compositionally biased region" description="Low complexity" evidence="6">
    <location>
        <begin position="551"/>
        <end position="561"/>
    </location>
</feature>
<feature type="compositionally biased region" description="Low complexity" evidence="6">
    <location>
        <begin position="313"/>
        <end position="326"/>
    </location>
</feature>
<dbReference type="FunFam" id="2.40.100.10:FF:000022">
    <property type="entry name" value="Peptidyl-prolyl cis-trans isomerase CYP95"/>
    <property type="match status" value="1"/>
</dbReference>
<dbReference type="EMBL" id="BTGU01000029">
    <property type="protein sequence ID" value="GMN48870.1"/>
    <property type="molecule type" value="Genomic_DNA"/>
</dbReference>
<dbReference type="GO" id="GO:0006457">
    <property type="term" value="P:protein folding"/>
    <property type="evidence" value="ECO:0007669"/>
    <property type="project" value="InterPro"/>
</dbReference>
<evidence type="ECO:0000313" key="8">
    <source>
        <dbReference type="EMBL" id="GMN48870.1"/>
    </source>
</evidence>